<protein>
    <submittedName>
        <fullName evidence="4">Fibronectin type III domain-containing protein</fullName>
    </submittedName>
</protein>
<sequence length="226" mass="23996">MRRFLVALLLLAGCGREQQPALTAALTAALTSPVDVELRWEPEAGVEGQVVEYANETGGAYVALGFVGPGVGMYEHPDLIPRTSFHYRVRSFRGPASEVLEVALPPGDEVPEADGHEWAEPVTGASGVRPVRDGDAAPTGFRAEVEHANGVLFSWVDQAEGEEGYFLEAKPSGAADFAVVAQLDPDVRSFGLITLPAEKNAAYRVRAYYSGATTNVARVTTGEPPG</sequence>
<dbReference type="RefSeq" id="WP_344040608.1">
    <property type="nucleotide sequence ID" value="NZ_BAAAKE010000023.1"/>
</dbReference>
<dbReference type="InterPro" id="IPR036116">
    <property type="entry name" value="FN3_sf"/>
</dbReference>
<dbReference type="InterPro" id="IPR003961">
    <property type="entry name" value="FN3_dom"/>
</dbReference>
<keyword evidence="1" id="KW-0326">Glycosidase</keyword>
<dbReference type="PROSITE" id="PS50853">
    <property type="entry name" value="FN3"/>
    <property type="match status" value="1"/>
</dbReference>
<feature type="domain" description="Fibronectin type-III" evidence="3">
    <location>
        <begin position="137"/>
        <end position="224"/>
    </location>
</feature>
<proteinExistence type="predicted"/>
<gene>
    <name evidence="4" type="ORF">ACFPFM_33835</name>
</gene>
<keyword evidence="2" id="KW-0624">Polysaccharide degradation</keyword>
<evidence type="ECO:0000259" key="3">
    <source>
        <dbReference type="PROSITE" id="PS50853"/>
    </source>
</evidence>
<evidence type="ECO:0000313" key="4">
    <source>
        <dbReference type="EMBL" id="MFC5058718.1"/>
    </source>
</evidence>
<evidence type="ECO:0000313" key="5">
    <source>
        <dbReference type="Proteomes" id="UP001595833"/>
    </source>
</evidence>
<name>A0ABV9Y7P1_9PSEU</name>
<keyword evidence="5" id="KW-1185">Reference proteome</keyword>
<evidence type="ECO:0000256" key="1">
    <source>
        <dbReference type="ARBA" id="ARBA00023295"/>
    </source>
</evidence>
<dbReference type="Proteomes" id="UP001595833">
    <property type="component" value="Unassembled WGS sequence"/>
</dbReference>
<reference evidence="5" key="1">
    <citation type="journal article" date="2019" name="Int. J. Syst. Evol. Microbiol.">
        <title>The Global Catalogue of Microorganisms (GCM) 10K type strain sequencing project: providing services to taxonomists for standard genome sequencing and annotation.</title>
        <authorList>
            <consortium name="The Broad Institute Genomics Platform"/>
            <consortium name="The Broad Institute Genome Sequencing Center for Infectious Disease"/>
            <person name="Wu L."/>
            <person name="Ma J."/>
        </authorList>
    </citation>
    <scope>NUCLEOTIDE SEQUENCE [LARGE SCALE GENOMIC DNA]</scope>
    <source>
        <strain evidence="5">KCTC 12848</strain>
    </source>
</reference>
<keyword evidence="2" id="KW-0119">Carbohydrate metabolism</keyword>
<comment type="caution">
    <text evidence="4">The sequence shown here is derived from an EMBL/GenBank/DDBJ whole genome shotgun (WGS) entry which is preliminary data.</text>
</comment>
<keyword evidence="1" id="KW-0378">Hydrolase</keyword>
<evidence type="ECO:0000256" key="2">
    <source>
        <dbReference type="ARBA" id="ARBA00023326"/>
    </source>
</evidence>
<dbReference type="InterPro" id="IPR013783">
    <property type="entry name" value="Ig-like_fold"/>
</dbReference>
<organism evidence="4 5">
    <name type="scientific">Saccharothrix xinjiangensis</name>
    <dbReference type="NCBI Taxonomy" id="204798"/>
    <lineage>
        <taxon>Bacteria</taxon>
        <taxon>Bacillati</taxon>
        <taxon>Actinomycetota</taxon>
        <taxon>Actinomycetes</taxon>
        <taxon>Pseudonocardiales</taxon>
        <taxon>Pseudonocardiaceae</taxon>
        <taxon>Saccharothrix</taxon>
    </lineage>
</organism>
<dbReference type="Gene3D" id="2.60.40.10">
    <property type="entry name" value="Immunoglobulins"/>
    <property type="match status" value="2"/>
</dbReference>
<dbReference type="EMBL" id="JBHSJB010000034">
    <property type="protein sequence ID" value="MFC5058718.1"/>
    <property type="molecule type" value="Genomic_DNA"/>
</dbReference>
<accession>A0ABV9Y7P1</accession>
<dbReference type="SUPFAM" id="SSF49265">
    <property type="entry name" value="Fibronectin type III"/>
    <property type="match status" value="1"/>
</dbReference>